<dbReference type="Gene3D" id="1.10.10.2770">
    <property type="match status" value="1"/>
</dbReference>
<comment type="function">
    <text evidence="7">Translation factor necessary for the incorporation of selenocysteine into proteins. It probably replaces EF-Tu for the insertion of selenocysteine directed by the UGA codon. SelB binds GTP and GDP.</text>
</comment>
<dbReference type="Gene3D" id="3.40.50.300">
    <property type="entry name" value="P-loop containing nucleotide triphosphate hydrolases"/>
    <property type="match status" value="1"/>
</dbReference>
<keyword evidence="6" id="KW-0342">GTP-binding</keyword>
<keyword evidence="4" id="KW-0547">Nucleotide-binding</keyword>
<evidence type="ECO:0000256" key="1">
    <source>
        <dbReference type="ARBA" id="ARBA00004496"/>
    </source>
</evidence>
<evidence type="ECO:0000256" key="7">
    <source>
        <dbReference type="ARBA" id="ARBA00025526"/>
    </source>
</evidence>
<feature type="domain" description="Tr-type G" evidence="9">
    <location>
        <begin position="1"/>
        <end position="173"/>
    </location>
</feature>
<evidence type="ECO:0000256" key="2">
    <source>
        <dbReference type="ARBA" id="ARBA00015953"/>
    </source>
</evidence>
<dbReference type="Pfam" id="PF03144">
    <property type="entry name" value="GTP_EFTU_D2"/>
    <property type="match status" value="1"/>
</dbReference>
<evidence type="ECO:0000259" key="9">
    <source>
        <dbReference type="PROSITE" id="PS51722"/>
    </source>
</evidence>
<dbReference type="Gene3D" id="2.40.30.10">
    <property type="entry name" value="Translation factors"/>
    <property type="match status" value="1"/>
</dbReference>
<evidence type="ECO:0000313" key="11">
    <source>
        <dbReference type="Proteomes" id="UP000190102"/>
    </source>
</evidence>
<keyword evidence="11" id="KW-1185">Reference proteome</keyword>
<keyword evidence="5" id="KW-0648">Protein biosynthesis</keyword>
<dbReference type="AlphaFoldDB" id="A0A1T4K2R9"/>
<dbReference type="InterPro" id="IPR036390">
    <property type="entry name" value="WH_DNA-bd_sf"/>
</dbReference>
<accession>A0A1T4K2R9</accession>
<dbReference type="GO" id="GO:0001514">
    <property type="term" value="P:selenocysteine incorporation"/>
    <property type="evidence" value="ECO:0007669"/>
    <property type="project" value="InterPro"/>
</dbReference>
<dbReference type="SUPFAM" id="SSF50465">
    <property type="entry name" value="EF-Tu/eEF-1alpha/eIF2-gamma C-terminal domain"/>
    <property type="match status" value="1"/>
</dbReference>
<dbReference type="InterPro" id="IPR004535">
    <property type="entry name" value="Transl_elong_SelB"/>
</dbReference>
<protein>
    <recommendedName>
        <fullName evidence="2">Selenocysteine-specific elongation factor</fullName>
    </recommendedName>
    <alternativeName>
        <fullName evidence="8">SelB translation factor</fullName>
    </alternativeName>
</protein>
<dbReference type="InterPro" id="IPR057335">
    <property type="entry name" value="Beta-barrel_SelB"/>
</dbReference>
<dbReference type="InterPro" id="IPR015191">
    <property type="entry name" value="SelB_WHD4"/>
</dbReference>
<dbReference type="InterPro" id="IPR004161">
    <property type="entry name" value="EFTu-like_2"/>
</dbReference>
<evidence type="ECO:0000256" key="3">
    <source>
        <dbReference type="ARBA" id="ARBA00022490"/>
    </source>
</evidence>
<dbReference type="SUPFAM" id="SSF52540">
    <property type="entry name" value="P-loop containing nucleoside triphosphate hydrolases"/>
    <property type="match status" value="1"/>
</dbReference>
<organism evidence="10 11">
    <name type="scientific">Trichlorobacter thiogenes</name>
    <dbReference type="NCBI Taxonomy" id="115783"/>
    <lineage>
        <taxon>Bacteria</taxon>
        <taxon>Pseudomonadati</taxon>
        <taxon>Thermodesulfobacteriota</taxon>
        <taxon>Desulfuromonadia</taxon>
        <taxon>Geobacterales</taxon>
        <taxon>Geobacteraceae</taxon>
        <taxon>Trichlorobacter</taxon>
    </lineage>
</organism>
<proteinExistence type="predicted"/>
<dbReference type="GO" id="GO:0005829">
    <property type="term" value="C:cytosol"/>
    <property type="evidence" value="ECO:0007669"/>
    <property type="project" value="TreeGrafter"/>
</dbReference>
<dbReference type="InterPro" id="IPR000795">
    <property type="entry name" value="T_Tr_GTP-bd_dom"/>
</dbReference>
<dbReference type="GO" id="GO:0003723">
    <property type="term" value="F:RNA binding"/>
    <property type="evidence" value="ECO:0007669"/>
    <property type="project" value="InterPro"/>
</dbReference>
<reference evidence="11" key="1">
    <citation type="submission" date="2017-02" db="EMBL/GenBank/DDBJ databases">
        <authorList>
            <person name="Varghese N."/>
            <person name="Submissions S."/>
        </authorList>
    </citation>
    <scope>NUCLEOTIDE SEQUENCE [LARGE SCALE GENOMIC DNA]</scope>
    <source>
        <strain evidence="11">ATCC BAA-34</strain>
    </source>
</reference>
<dbReference type="Gene3D" id="1.10.10.10">
    <property type="entry name" value="Winged helix-like DNA-binding domain superfamily/Winged helix DNA-binding domain"/>
    <property type="match status" value="1"/>
</dbReference>
<dbReference type="InterPro" id="IPR015190">
    <property type="entry name" value="Elong_fac_SelB-wing-hlx_typ-2"/>
</dbReference>
<dbReference type="FunFam" id="3.40.50.300:FF:001064">
    <property type="entry name" value="Selenocysteine-specific translation elongation factor"/>
    <property type="match status" value="1"/>
</dbReference>
<evidence type="ECO:0000256" key="6">
    <source>
        <dbReference type="ARBA" id="ARBA00023134"/>
    </source>
</evidence>
<keyword evidence="10" id="KW-0251">Elongation factor</keyword>
<dbReference type="PROSITE" id="PS51722">
    <property type="entry name" value="G_TR_2"/>
    <property type="match status" value="1"/>
</dbReference>
<evidence type="ECO:0000256" key="5">
    <source>
        <dbReference type="ARBA" id="ARBA00022917"/>
    </source>
</evidence>
<dbReference type="RefSeq" id="WP_078788573.1">
    <property type="nucleotide sequence ID" value="NZ_FUWR01000001.1"/>
</dbReference>
<dbReference type="Proteomes" id="UP000190102">
    <property type="component" value="Unassembled WGS sequence"/>
</dbReference>
<dbReference type="PANTHER" id="PTHR43721:SF22">
    <property type="entry name" value="ELONGATION FACTOR TU, MITOCHONDRIAL"/>
    <property type="match status" value="1"/>
</dbReference>
<dbReference type="CDD" id="cd04171">
    <property type="entry name" value="SelB"/>
    <property type="match status" value="1"/>
</dbReference>
<dbReference type="InterPro" id="IPR027417">
    <property type="entry name" value="P-loop_NTPase"/>
</dbReference>
<dbReference type="NCBIfam" id="TIGR00231">
    <property type="entry name" value="small_GTP"/>
    <property type="match status" value="1"/>
</dbReference>
<dbReference type="Pfam" id="PF00009">
    <property type="entry name" value="GTP_EFTU"/>
    <property type="match status" value="1"/>
</dbReference>
<dbReference type="InterPro" id="IPR031157">
    <property type="entry name" value="G_TR_CS"/>
</dbReference>
<dbReference type="OrthoDB" id="9803139at2"/>
<dbReference type="GO" id="GO:0005525">
    <property type="term" value="F:GTP binding"/>
    <property type="evidence" value="ECO:0007669"/>
    <property type="project" value="UniProtKB-KW"/>
</dbReference>
<dbReference type="STRING" id="115783.SAMN02745119_00268"/>
<dbReference type="SUPFAM" id="SSF46785">
    <property type="entry name" value="Winged helix' DNA-binding domain"/>
    <property type="match status" value="3"/>
</dbReference>
<dbReference type="EMBL" id="FUWR01000001">
    <property type="protein sequence ID" value="SJZ36679.1"/>
    <property type="molecule type" value="Genomic_DNA"/>
</dbReference>
<dbReference type="InterPro" id="IPR005225">
    <property type="entry name" value="Small_GTP-bd"/>
</dbReference>
<dbReference type="Pfam" id="PF09106">
    <property type="entry name" value="WHD_2nd_SelB"/>
    <property type="match status" value="1"/>
</dbReference>
<dbReference type="InterPro" id="IPR036388">
    <property type="entry name" value="WH-like_DNA-bd_sf"/>
</dbReference>
<dbReference type="PANTHER" id="PTHR43721">
    <property type="entry name" value="ELONGATION FACTOR TU-RELATED"/>
    <property type="match status" value="1"/>
</dbReference>
<evidence type="ECO:0000313" key="10">
    <source>
        <dbReference type="EMBL" id="SJZ36679.1"/>
    </source>
</evidence>
<name>A0A1T4K2R9_9BACT</name>
<dbReference type="InterPro" id="IPR050055">
    <property type="entry name" value="EF-Tu_GTPase"/>
</dbReference>
<gene>
    <name evidence="10" type="ORF">SAMN02745119_00268</name>
</gene>
<evidence type="ECO:0000256" key="4">
    <source>
        <dbReference type="ARBA" id="ARBA00022741"/>
    </source>
</evidence>
<dbReference type="GO" id="GO:0003746">
    <property type="term" value="F:translation elongation factor activity"/>
    <property type="evidence" value="ECO:0007669"/>
    <property type="project" value="UniProtKB-KW"/>
</dbReference>
<evidence type="ECO:0000256" key="8">
    <source>
        <dbReference type="ARBA" id="ARBA00031615"/>
    </source>
</evidence>
<dbReference type="NCBIfam" id="TIGR00475">
    <property type="entry name" value="selB"/>
    <property type="match status" value="1"/>
</dbReference>
<comment type="subcellular location">
    <subcellularLocation>
        <location evidence="1">Cytoplasm</location>
    </subcellularLocation>
</comment>
<dbReference type="SUPFAM" id="SSF50447">
    <property type="entry name" value="Translation proteins"/>
    <property type="match status" value="1"/>
</dbReference>
<dbReference type="InterPro" id="IPR009000">
    <property type="entry name" value="Transl_B-barrel_sf"/>
</dbReference>
<dbReference type="GO" id="GO:0003924">
    <property type="term" value="F:GTPase activity"/>
    <property type="evidence" value="ECO:0007669"/>
    <property type="project" value="InterPro"/>
</dbReference>
<dbReference type="CDD" id="cd15491">
    <property type="entry name" value="selB_III"/>
    <property type="match status" value="1"/>
</dbReference>
<dbReference type="PROSITE" id="PS00301">
    <property type="entry name" value="G_TR_1"/>
    <property type="match status" value="1"/>
</dbReference>
<dbReference type="CDD" id="cd03696">
    <property type="entry name" value="SelB_II"/>
    <property type="match status" value="1"/>
</dbReference>
<sequence length="636" mass="69227">MKHLILGTAGHIDHGKTSLVKALTGTDTDRLKEEKARGITIELGFAHLQLPGGIEFGVVDVPGHEKFVRAMVAGVAGMDLVMLVIAADEGIMPQTREHLDILRLLGVHTGLVALTKSDMVEPDWLPLVQEEVREFVEGTFLETAPIIPVSSKTGAGLDDLKAELARLAEGAAEKKRDGAFRLPVDRVFTVAGFGTVVTGTLLAGEIKLGDELELLPRKVTGRVRGIQAHGARTEVGQAGQRLAVNLQGIDLDQAHRGDVVVPTGIFRTSRRVDVRLDHLASASRDLKHRSTVRFHSGTSEVTAQIILLEHDALPPGQSGYAQLRLDQPLLLVSGDPYLIRATSPSITIGGGIVLDPFPPARRRRSEDALRLLVSLDAAEHQRTCGLIVAQALLSGVSFDEIVLRSGIARKQAEAALQGLLTTGEIIQMTREPRIFLARSAVASLKQLLVDELSGYLAANPLKNGIGKEELKTRIPRRSDQRFFAPLLAELEKEGALLADRELVRPVGIKKQTGAHSSGLGTRICKLLAEHGIEPPTIRELGDALRCTEKEVRNHLAALVREGLAARVSGDIFYDAKVLDGIRDQLTSHLKAKGEIIPAEFRELTGLSRKFMIPLLEFFDNEKLTIRVGDKRILRKR</sequence>
<keyword evidence="3" id="KW-0963">Cytoplasm</keyword>
<dbReference type="InterPro" id="IPR009001">
    <property type="entry name" value="Transl_elong_EF1A/Init_IF2_C"/>
</dbReference>
<dbReference type="Pfam" id="PF09107">
    <property type="entry name" value="WHD_3rd_SelB"/>
    <property type="match status" value="1"/>
</dbReference>
<dbReference type="Pfam" id="PF25461">
    <property type="entry name" value="Beta-barrel_SelB"/>
    <property type="match status" value="1"/>
</dbReference>
<dbReference type="PRINTS" id="PR00315">
    <property type="entry name" value="ELONGATNFCT"/>
</dbReference>